<keyword evidence="4 5" id="KW-0648">Protein biosynthesis</keyword>
<evidence type="ECO:0000256" key="4">
    <source>
        <dbReference type="ARBA" id="ARBA00022917"/>
    </source>
</evidence>
<dbReference type="Pfam" id="PF02911">
    <property type="entry name" value="Formyl_trans_C"/>
    <property type="match status" value="1"/>
</dbReference>
<dbReference type="SUPFAM" id="SSF50486">
    <property type="entry name" value="FMT C-terminal domain-like"/>
    <property type="match status" value="1"/>
</dbReference>
<dbReference type="CDD" id="cd08646">
    <property type="entry name" value="FMT_core_Met-tRNA-FMT_N"/>
    <property type="match status" value="1"/>
</dbReference>
<dbReference type="EMBL" id="JACOOT010000003">
    <property type="protein sequence ID" value="MBC5649701.1"/>
    <property type="molecule type" value="Genomic_DNA"/>
</dbReference>
<comment type="similarity">
    <text evidence="1 5">Belongs to the Fmt family.</text>
</comment>
<comment type="caution">
    <text evidence="8">The sequence shown here is derived from an EMBL/GenBank/DDBJ whole genome shotgun (WGS) entry which is preliminary data.</text>
</comment>
<comment type="catalytic activity">
    <reaction evidence="5">
        <text>L-methionyl-tRNA(fMet) + (6R)-10-formyltetrahydrofolate = N-formyl-L-methionyl-tRNA(fMet) + (6S)-5,6,7,8-tetrahydrofolate + H(+)</text>
        <dbReference type="Rhea" id="RHEA:24380"/>
        <dbReference type="Rhea" id="RHEA-COMP:9952"/>
        <dbReference type="Rhea" id="RHEA-COMP:9953"/>
        <dbReference type="ChEBI" id="CHEBI:15378"/>
        <dbReference type="ChEBI" id="CHEBI:57453"/>
        <dbReference type="ChEBI" id="CHEBI:78530"/>
        <dbReference type="ChEBI" id="CHEBI:78844"/>
        <dbReference type="ChEBI" id="CHEBI:195366"/>
        <dbReference type="EC" id="2.1.2.9"/>
    </reaction>
</comment>
<reference evidence="8 9" key="1">
    <citation type="submission" date="2020-08" db="EMBL/GenBank/DDBJ databases">
        <title>Genome public.</title>
        <authorList>
            <person name="Liu C."/>
            <person name="Sun Q."/>
        </authorList>
    </citation>
    <scope>NUCLEOTIDE SEQUENCE [LARGE SCALE GENOMIC DNA]</scope>
    <source>
        <strain evidence="8 9">BX17</strain>
    </source>
</reference>
<dbReference type="Gene3D" id="3.40.50.12230">
    <property type="match status" value="1"/>
</dbReference>
<dbReference type="AlphaFoldDB" id="A0A8I0DPR3"/>
<name>A0A8I0DPR3_9FIRM</name>
<accession>A0A8I0DPR3</accession>
<evidence type="ECO:0000256" key="5">
    <source>
        <dbReference type="HAMAP-Rule" id="MF_00182"/>
    </source>
</evidence>
<evidence type="ECO:0000259" key="7">
    <source>
        <dbReference type="Pfam" id="PF02911"/>
    </source>
</evidence>
<dbReference type="SUPFAM" id="SSF53328">
    <property type="entry name" value="Formyltransferase"/>
    <property type="match status" value="1"/>
</dbReference>
<dbReference type="InterPro" id="IPR002376">
    <property type="entry name" value="Formyl_transf_N"/>
</dbReference>
<dbReference type="InterPro" id="IPR001555">
    <property type="entry name" value="GART_AS"/>
</dbReference>
<dbReference type="PROSITE" id="PS00373">
    <property type="entry name" value="GART"/>
    <property type="match status" value="1"/>
</dbReference>
<dbReference type="InterPro" id="IPR036477">
    <property type="entry name" value="Formyl_transf_N_sf"/>
</dbReference>
<evidence type="ECO:0000259" key="6">
    <source>
        <dbReference type="Pfam" id="PF00551"/>
    </source>
</evidence>
<dbReference type="PANTHER" id="PTHR11138">
    <property type="entry name" value="METHIONYL-TRNA FORMYLTRANSFERASE"/>
    <property type="match status" value="1"/>
</dbReference>
<evidence type="ECO:0000256" key="2">
    <source>
        <dbReference type="ARBA" id="ARBA00012261"/>
    </source>
</evidence>
<feature type="domain" description="Formyl transferase N-terminal" evidence="6">
    <location>
        <begin position="1"/>
        <end position="179"/>
    </location>
</feature>
<organism evidence="8 9">
    <name type="scientific">Blautia segnis</name>
    <dbReference type="NCBI Taxonomy" id="2763030"/>
    <lineage>
        <taxon>Bacteria</taxon>
        <taxon>Bacillati</taxon>
        <taxon>Bacillota</taxon>
        <taxon>Clostridia</taxon>
        <taxon>Lachnospirales</taxon>
        <taxon>Lachnospiraceae</taxon>
        <taxon>Blautia</taxon>
    </lineage>
</organism>
<dbReference type="CDD" id="cd08704">
    <property type="entry name" value="Met_tRNA_FMT_C"/>
    <property type="match status" value="1"/>
</dbReference>
<evidence type="ECO:0000313" key="8">
    <source>
        <dbReference type="EMBL" id="MBC5649701.1"/>
    </source>
</evidence>
<keyword evidence="9" id="KW-1185">Reference proteome</keyword>
<dbReference type="InterPro" id="IPR005794">
    <property type="entry name" value="Fmt"/>
</dbReference>
<dbReference type="EC" id="2.1.2.9" evidence="2 5"/>
<evidence type="ECO:0000256" key="1">
    <source>
        <dbReference type="ARBA" id="ARBA00010699"/>
    </source>
</evidence>
<dbReference type="Proteomes" id="UP000652847">
    <property type="component" value="Unassembled WGS sequence"/>
</dbReference>
<proteinExistence type="inferred from homology"/>
<dbReference type="InterPro" id="IPR044135">
    <property type="entry name" value="Met-tRNA-FMT_C"/>
</dbReference>
<dbReference type="PANTHER" id="PTHR11138:SF5">
    <property type="entry name" value="METHIONYL-TRNA FORMYLTRANSFERASE, MITOCHONDRIAL"/>
    <property type="match status" value="1"/>
</dbReference>
<dbReference type="InterPro" id="IPR005793">
    <property type="entry name" value="Formyl_trans_C"/>
</dbReference>
<dbReference type="InterPro" id="IPR011034">
    <property type="entry name" value="Formyl_transferase-like_C_sf"/>
</dbReference>
<dbReference type="GO" id="GO:0004479">
    <property type="term" value="F:methionyl-tRNA formyltransferase activity"/>
    <property type="evidence" value="ECO:0007669"/>
    <property type="project" value="UniProtKB-UniRule"/>
</dbReference>
<keyword evidence="3 5" id="KW-0808">Transferase</keyword>
<gene>
    <name evidence="5" type="primary">fmt</name>
    <name evidence="8" type="ORF">H8S54_00835</name>
</gene>
<feature type="binding site" evidence="5">
    <location>
        <begin position="109"/>
        <end position="112"/>
    </location>
    <ligand>
        <name>(6S)-5,6,7,8-tetrahydrofolate</name>
        <dbReference type="ChEBI" id="CHEBI:57453"/>
    </ligand>
</feature>
<dbReference type="RefSeq" id="WP_117850848.1">
    <property type="nucleotide sequence ID" value="NZ_JACOOT010000003.1"/>
</dbReference>
<dbReference type="NCBIfam" id="TIGR00460">
    <property type="entry name" value="fmt"/>
    <property type="match status" value="1"/>
</dbReference>
<protein>
    <recommendedName>
        <fullName evidence="2 5">Methionyl-tRNA formyltransferase</fullName>
        <ecNumber evidence="2 5">2.1.2.9</ecNumber>
    </recommendedName>
</protein>
<dbReference type="FunFam" id="3.40.50.12230:FF:000001">
    <property type="entry name" value="Methionyl-tRNA formyltransferase"/>
    <property type="match status" value="1"/>
</dbReference>
<dbReference type="HAMAP" id="MF_00182">
    <property type="entry name" value="Formyl_trans"/>
    <property type="match status" value="1"/>
</dbReference>
<feature type="domain" description="Formyl transferase C-terminal" evidence="7">
    <location>
        <begin position="205"/>
        <end position="303"/>
    </location>
</feature>
<dbReference type="GO" id="GO:0005829">
    <property type="term" value="C:cytosol"/>
    <property type="evidence" value="ECO:0007669"/>
    <property type="project" value="TreeGrafter"/>
</dbReference>
<dbReference type="InterPro" id="IPR041711">
    <property type="entry name" value="Met-tRNA-FMT_N"/>
</dbReference>
<evidence type="ECO:0000313" key="9">
    <source>
        <dbReference type="Proteomes" id="UP000652847"/>
    </source>
</evidence>
<sequence>MRIVYMGTPDFAVNPLHALAEAGYEVVGVVTQPDKPKGRGKTMLPTPVKEEAMKHGFPVFQPVKVRDPEFQEVLEGLEPDIIVVAAFGQIIPKSILELPKYGCINIHASLLPKYRGAAPIQQAVIDGEKESGVTIMQMGAGLDTGDMISKIIVPLAADETGGSLFDKLAEAGAKLLIATLPHIFDGTAVYEKQPEESPTPYAGMITKQMGLMDFSKSAAELERLVRGLNPWPSAFTFYNGKTLKVWESFVAESDDLNQAEPGTVVKADKKGIYVACGEGVLVLSQVQLEGKKRMDADAFLRGCRIEAGNRFADKKE</sequence>
<dbReference type="Pfam" id="PF00551">
    <property type="entry name" value="Formyl_trans_N"/>
    <property type="match status" value="1"/>
</dbReference>
<comment type="function">
    <text evidence="5">Attaches a formyl group to the free amino group of methionyl-tRNA(fMet). The formyl group appears to play a dual role in the initiator identity of N-formylmethionyl-tRNA by promoting its recognition by IF2 and preventing the misappropriation of this tRNA by the elongation apparatus.</text>
</comment>
<evidence type="ECO:0000256" key="3">
    <source>
        <dbReference type="ARBA" id="ARBA00022679"/>
    </source>
</evidence>